<feature type="domain" description="DNA/pantothenate metabolism flavoprotein C-terminal" evidence="6">
    <location>
        <begin position="186"/>
        <end position="396"/>
    </location>
</feature>
<dbReference type="InterPro" id="IPR005252">
    <property type="entry name" value="CoaBC"/>
</dbReference>
<dbReference type="EC" id="6.3.2.5" evidence="3"/>
<evidence type="ECO:0000256" key="2">
    <source>
        <dbReference type="ARBA" id="ARBA00023239"/>
    </source>
</evidence>
<comment type="cofactor">
    <cofactor evidence="3">
        <name>FMN</name>
        <dbReference type="ChEBI" id="CHEBI:58210"/>
    </cofactor>
    <text evidence="3">Binds 1 FMN per subunit.</text>
</comment>
<evidence type="ECO:0000259" key="5">
    <source>
        <dbReference type="Pfam" id="PF02441"/>
    </source>
</evidence>
<feature type="binding site" evidence="3">
    <location>
        <position position="324"/>
    </location>
    <ligand>
        <name>CTP</name>
        <dbReference type="ChEBI" id="CHEBI:37563"/>
    </ligand>
</feature>
<dbReference type="Proteomes" id="UP000824099">
    <property type="component" value="Unassembled WGS sequence"/>
</dbReference>
<dbReference type="InterPro" id="IPR007085">
    <property type="entry name" value="DNA/pantothenate-metab_flavo_C"/>
</dbReference>
<dbReference type="Gene3D" id="3.40.50.10300">
    <property type="entry name" value="CoaB-like"/>
    <property type="match status" value="1"/>
</dbReference>
<evidence type="ECO:0000313" key="8">
    <source>
        <dbReference type="Proteomes" id="UP000824099"/>
    </source>
</evidence>
<accession>A0A9D1SLI3</accession>
<feature type="active site" description="Proton donor" evidence="3">
    <location>
        <position position="157"/>
    </location>
</feature>
<dbReference type="PANTHER" id="PTHR14359">
    <property type="entry name" value="HOMO-OLIGOMERIC FLAVIN CONTAINING CYS DECARBOXYLASE FAMILY"/>
    <property type="match status" value="1"/>
</dbReference>
<comment type="pathway">
    <text evidence="3 4">Cofactor biosynthesis; coenzyme A biosynthesis; CoA from (R)-pantothenate: step 3/5.</text>
</comment>
<dbReference type="SUPFAM" id="SSF102645">
    <property type="entry name" value="CoaB-like"/>
    <property type="match status" value="1"/>
</dbReference>
<keyword evidence="1 3" id="KW-0210">Decarboxylase</keyword>
<dbReference type="GO" id="GO:0071513">
    <property type="term" value="C:phosphopantothenoylcysteine decarboxylase complex"/>
    <property type="evidence" value="ECO:0007669"/>
    <property type="project" value="TreeGrafter"/>
</dbReference>
<evidence type="ECO:0000256" key="4">
    <source>
        <dbReference type="RuleBase" id="RU364078"/>
    </source>
</evidence>
<dbReference type="NCBIfam" id="TIGR00521">
    <property type="entry name" value="coaBC_dfp"/>
    <property type="match status" value="1"/>
</dbReference>
<dbReference type="HAMAP" id="MF_02225">
    <property type="entry name" value="CoaBC"/>
    <property type="match status" value="1"/>
</dbReference>
<dbReference type="InterPro" id="IPR003382">
    <property type="entry name" value="Flavoprotein"/>
</dbReference>
<comment type="similarity">
    <text evidence="3 4">In the C-terminal section; belongs to the PPC synthetase family.</text>
</comment>
<dbReference type="GO" id="GO:0015941">
    <property type="term" value="P:pantothenate catabolic process"/>
    <property type="evidence" value="ECO:0007669"/>
    <property type="project" value="InterPro"/>
</dbReference>
<gene>
    <name evidence="3 7" type="primary">coaBC</name>
    <name evidence="7" type="ORF">IAB06_03245</name>
</gene>
<dbReference type="GO" id="GO:0015937">
    <property type="term" value="P:coenzyme A biosynthetic process"/>
    <property type="evidence" value="ECO:0007669"/>
    <property type="project" value="UniProtKB-UniRule"/>
</dbReference>
<dbReference type="PANTHER" id="PTHR14359:SF6">
    <property type="entry name" value="PHOSPHOPANTOTHENOYLCYSTEINE DECARBOXYLASE"/>
    <property type="match status" value="1"/>
</dbReference>
<comment type="similarity">
    <text evidence="3 4">In the N-terminal section; belongs to the HFCD (homo-oligomeric flavin containing Cys decarboxylase) superfamily.</text>
</comment>
<dbReference type="EC" id="4.1.1.36" evidence="3"/>
<feature type="domain" description="Flavoprotein" evidence="5">
    <location>
        <begin position="5"/>
        <end position="176"/>
    </location>
</feature>
<organism evidence="7 8">
    <name type="scientific">Candidatus Avacidaminococcus intestinavium</name>
    <dbReference type="NCBI Taxonomy" id="2840684"/>
    <lineage>
        <taxon>Bacteria</taxon>
        <taxon>Bacillati</taxon>
        <taxon>Bacillota</taxon>
        <taxon>Negativicutes</taxon>
        <taxon>Acidaminococcales</taxon>
        <taxon>Acidaminococcaceae</taxon>
        <taxon>Acidaminococcaceae incertae sedis</taxon>
        <taxon>Candidatus Avacidaminococcus</taxon>
    </lineage>
</organism>
<reference evidence="7" key="1">
    <citation type="submission" date="2020-10" db="EMBL/GenBank/DDBJ databases">
        <authorList>
            <person name="Gilroy R."/>
        </authorList>
    </citation>
    <scope>NUCLEOTIDE SEQUENCE</scope>
    <source>
        <strain evidence="7">CHK160-1198</strain>
    </source>
</reference>
<dbReference type="SUPFAM" id="SSF52507">
    <property type="entry name" value="Homo-oligomeric flavin-containing Cys decarboxylases, HFCD"/>
    <property type="match status" value="1"/>
</dbReference>
<dbReference type="Gene3D" id="3.40.50.1950">
    <property type="entry name" value="Flavin prenyltransferase-like"/>
    <property type="match status" value="1"/>
</dbReference>
<name>A0A9D1SLI3_9FIRM</name>
<protein>
    <recommendedName>
        <fullName evidence="3">Coenzyme A biosynthesis bifunctional protein CoaBC</fullName>
    </recommendedName>
    <alternativeName>
        <fullName evidence="3">DNA/pantothenate metabolism flavoprotein</fullName>
    </alternativeName>
    <alternativeName>
        <fullName evidence="3">Phosphopantothenoylcysteine synthetase/decarboxylase</fullName>
        <shortName evidence="3">PPCS-PPCDC</shortName>
    </alternativeName>
    <domain>
        <recommendedName>
            <fullName evidence="3">Phosphopantothenoylcysteine decarboxylase</fullName>
            <shortName evidence="3">PPC decarboxylase</shortName>
            <shortName evidence="3">PPC-DC</shortName>
            <ecNumber evidence="3">4.1.1.36</ecNumber>
        </recommendedName>
        <alternativeName>
            <fullName evidence="3">CoaC</fullName>
        </alternativeName>
    </domain>
    <domain>
        <recommendedName>
            <fullName evidence="3">Phosphopantothenate--cysteine ligase</fullName>
            <ecNumber evidence="3">6.3.2.5</ecNumber>
        </recommendedName>
        <alternativeName>
            <fullName evidence="3">CoaB</fullName>
        </alternativeName>
        <alternativeName>
            <fullName evidence="3">Phosphopantothenoylcysteine synthetase</fullName>
            <shortName evidence="3">PPC synthetase</shortName>
            <shortName evidence="3">PPC-S</shortName>
        </alternativeName>
    </domain>
</protein>
<comment type="caution">
    <text evidence="3">Lacks conserved residue(s) required for the propagation of feature annotation.</text>
</comment>
<keyword evidence="3" id="KW-0460">Magnesium</keyword>
<evidence type="ECO:0000313" key="7">
    <source>
        <dbReference type="EMBL" id="HIU64043.1"/>
    </source>
</evidence>
<comment type="pathway">
    <text evidence="3 4">Cofactor biosynthesis; coenzyme A biosynthesis; CoA from (R)-pantothenate: step 2/5.</text>
</comment>
<feature type="region of interest" description="Phosphopantothenoylcysteine decarboxylase" evidence="3">
    <location>
        <begin position="1"/>
        <end position="190"/>
    </location>
</feature>
<comment type="cofactor">
    <cofactor evidence="3">
        <name>Mg(2+)</name>
        <dbReference type="ChEBI" id="CHEBI:18420"/>
    </cofactor>
</comment>
<comment type="catalytic activity">
    <reaction evidence="3 4">
        <text>N-[(R)-4-phosphopantothenoyl]-L-cysteine + H(+) = (R)-4'-phosphopantetheine + CO2</text>
        <dbReference type="Rhea" id="RHEA:16793"/>
        <dbReference type="ChEBI" id="CHEBI:15378"/>
        <dbReference type="ChEBI" id="CHEBI:16526"/>
        <dbReference type="ChEBI" id="CHEBI:59458"/>
        <dbReference type="ChEBI" id="CHEBI:61723"/>
        <dbReference type="EC" id="4.1.1.36"/>
    </reaction>
</comment>
<keyword evidence="3" id="KW-0511">Multifunctional enzyme</keyword>
<dbReference type="GO" id="GO:0010181">
    <property type="term" value="F:FMN binding"/>
    <property type="evidence" value="ECO:0007669"/>
    <property type="project" value="UniProtKB-UniRule"/>
</dbReference>
<dbReference type="InterPro" id="IPR035929">
    <property type="entry name" value="CoaB-like_sf"/>
</dbReference>
<feature type="binding site" evidence="3">
    <location>
        <position position="289"/>
    </location>
    <ligand>
        <name>CTP</name>
        <dbReference type="ChEBI" id="CHEBI:37563"/>
    </ligand>
</feature>
<proteinExistence type="inferred from homology"/>
<feature type="binding site" evidence="3">
    <location>
        <begin position="306"/>
        <end position="309"/>
    </location>
    <ligand>
        <name>CTP</name>
        <dbReference type="ChEBI" id="CHEBI:37563"/>
    </ligand>
</feature>
<keyword evidence="2 3" id="KW-0456">Lyase</keyword>
<comment type="function">
    <text evidence="4">Catalyzes two steps in the biosynthesis of coenzyme A. In the first step cysteine is conjugated to 4'-phosphopantothenate to form 4-phosphopantothenoylcysteine, in the latter compound is decarboxylated to form 4'-phosphopantotheine.</text>
</comment>
<evidence type="ECO:0000256" key="3">
    <source>
        <dbReference type="HAMAP-Rule" id="MF_02225"/>
    </source>
</evidence>
<feature type="binding site" evidence="3">
    <location>
        <position position="338"/>
    </location>
    <ligand>
        <name>CTP</name>
        <dbReference type="ChEBI" id="CHEBI:37563"/>
    </ligand>
</feature>
<feature type="binding site" evidence="3">
    <location>
        <position position="279"/>
    </location>
    <ligand>
        <name>CTP</name>
        <dbReference type="ChEBI" id="CHEBI:37563"/>
    </ligand>
</feature>
<feature type="binding site" evidence="3">
    <location>
        <position position="342"/>
    </location>
    <ligand>
        <name>CTP</name>
        <dbReference type="ChEBI" id="CHEBI:37563"/>
    </ligand>
</feature>
<comment type="caution">
    <text evidence="7">The sequence shown here is derived from an EMBL/GenBank/DDBJ whole genome shotgun (WGS) entry which is preliminary data.</text>
</comment>
<evidence type="ECO:0000259" key="6">
    <source>
        <dbReference type="Pfam" id="PF04127"/>
    </source>
</evidence>
<dbReference type="GO" id="GO:0046872">
    <property type="term" value="F:metal ion binding"/>
    <property type="evidence" value="ECO:0007669"/>
    <property type="project" value="UniProtKB-KW"/>
</dbReference>
<dbReference type="Pfam" id="PF04127">
    <property type="entry name" value="DFP"/>
    <property type="match status" value="1"/>
</dbReference>
<dbReference type="GO" id="GO:0004632">
    <property type="term" value="F:phosphopantothenate--cysteine ligase activity"/>
    <property type="evidence" value="ECO:0007669"/>
    <property type="project" value="UniProtKB-UniRule"/>
</dbReference>
<keyword evidence="3 4" id="KW-0285">Flavoprotein</keyword>
<comment type="catalytic activity">
    <reaction evidence="3 4">
        <text>(R)-4'-phosphopantothenate + L-cysteine + CTP = N-[(R)-4-phosphopantothenoyl]-L-cysteine + CMP + diphosphate + H(+)</text>
        <dbReference type="Rhea" id="RHEA:19397"/>
        <dbReference type="ChEBI" id="CHEBI:10986"/>
        <dbReference type="ChEBI" id="CHEBI:15378"/>
        <dbReference type="ChEBI" id="CHEBI:33019"/>
        <dbReference type="ChEBI" id="CHEBI:35235"/>
        <dbReference type="ChEBI" id="CHEBI:37563"/>
        <dbReference type="ChEBI" id="CHEBI:59458"/>
        <dbReference type="ChEBI" id="CHEBI:60377"/>
        <dbReference type="EC" id="6.3.2.5"/>
    </reaction>
</comment>
<evidence type="ECO:0000256" key="1">
    <source>
        <dbReference type="ARBA" id="ARBA00022793"/>
    </source>
</evidence>
<dbReference type="InterPro" id="IPR036551">
    <property type="entry name" value="Flavin_trans-like"/>
</dbReference>
<comment type="function">
    <text evidence="3">Catalyzes two sequential steps in the biosynthesis of coenzyme A. In the first step cysteine is conjugated to 4'-phosphopantothenate to form 4-phosphopantothenoylcysteine. In the second step the latter compound is decarboxylated to form 4'-phosphopantotheine.</text>
</comment>
<sequence>MLRGKKIVLGVTGGIAVYKSVDLVSRLRKQGAEVRVVMSEAATKFVTPLTFQEISGNAVAVSMWNEKHEFRVEHIALAEWADLLLVAPATANIIAKAANGIADNLLSTVLLAAPKPMIFCPAMNTNMLLHPATQENLNKLRKFGYIIMEPGSGPLACGTTGAGRLPEPAEIVEFVRYYLATQEGDLRGKNILVTAAGTREPIDPVRFVGNRSSGKMGYAVAQAAAERGAKVTLISGPSAITPPPNVEVINVETTFEMMEAVLQRFTDTDIVIKAAAVADYRCHEIAKQKIKKTGDDALVLVLDKNPDILKRLGELKTKQVLVGFAAETQNLLENAAQKIKKKNLDMIVANDVTLPGAGFNYDTNVVKFIFPDGKITTFEKMSKLAVANTLLDEIKTLI</sequence>
<keyword evidence="3" id="KW-0479">Metal-binding</keyword>
<dbReference type="EMBL" id="DVNI01000045">
    <property type="protein sequence ID" value="HIU64043.1"/>
    <property type="molecule type" value="Genomic_DNA"/>
</dbReference>
<reference evidence="7" key="2">
    <citation type="journal article" date="2021" name="PeerJ">
        <title>Extensive microbial diversity within the chicken gut microbiome revealed by metagenomics and culture.</title>
        <authorList>
            <person name="Gilroy R."/>
            <person name="Ravi A."/>
            <person name="Getino M."/>
            <person name="Pursley I."/>
            <person name="Horton D.L."/>
            <person name="Alikhan N.F."/>
            <person name="Baker D."/>
            <person name="Gharbi K."/>
            <person name="Hall N."/>
            <person name="Watson M."/>
            <person name="Adriaenssens E.M."/>
            <person name="Foster-Nyarko E."/>
            <person name="Jarju S."/>
            <person name="Secka A."/>
            <person name="Antonio M."/>
            <person name="Oren A."/>
            <person name="Chaudhuri R.R."/>
            <person name="La Ragione R."/>
            <person name="Hildebrand F."/>
            <person name="Pallen M.J."/>
        </authorList>
    </citation>
    <scope>NUCLEOTIDE SEQUENCE</scope>
    <source>
        <strain evidence="7">CHK160-1198</strain>
    </source>
</reference>
<dbReference type="Pfam" id="PF02441">
    <property type="entry name" value="Flavoprotein"/>
    <property type="match status" value="1"/>
</dbReference>
<dbReference type="GO" id="GO:0004633">
    <property type="term" value="F:phosphopantothenoylcysteine decarboxylase activity"/>
    <property type="evidence" value="ECO:0007669"/>
    <property type="project" value="UniProtKB-UniRule"/>
</dbReference>
<dbReference type="AlphaFoldDB" id="A0A9D1SLI3"/>
<feature type="region of interest" description="Phosphopantothenate--cysteine ligase" evidence="3">
    <location>
        <begin position="191"/>
        <end position="398"/>
    </location>
</feature>
<keyword evidence="3 4" id="KW-0436">Ligase</keyword>
<keyword evidence="3 4" id="KW-0288">FMN</keyword>